<comment type="caution">
    <text evidence="1">The sequence shown here is derived from an EMBL/GenBank/DDBJ whole genome shotgun (WGS) entry which is preliminary data.</text>
</comment>
<evidence type="ECO:0008006" key="2">
    <source>
        <dbReference type="Google" id="ProtNLM"/>
    </source>
</evidence>
<proteinExistence type="predicted"/>
<sequence>MEKSFTKLITVVFVILISIPGLLLSQVEVTLFHETFNGLTTSNTTGNALTGGNTDETGYVVGGGGSTMICSEDGTMNLTGGRFATKNLDLSGNNVKLYVTYKLIGGTTKKFQIDIDKTGTSGMGGILNEAGSSSPTTFTTKVFAITGGTATSYIHFRTESAHTIVLDEIKITHEVASLTPLVELTSGVNPAPAMETLEMDPVVYTYTAVANDANVLYNWYTDNTYTTLTAAPAGLSIAKNTEAKTVTISGTPTIVGTYYYKISINEENGNAIEGSVVVDAYVTPAPEIELTSGNNNQQVKAGSPITNVVYSLTYADGAEVTGLPNGLTGVYNSGTYTISGTVNESVTPGTFTYTITADPLSGYSGSNVTIGGNIIVKSVTAKAILYLTADVTPSTQDTKLYPLLNENTNYVVTVKQASGLAPAISFYDSYDLVVLNEIVGGTNAEAVALKNINKPILNLKSFVYNSGRWGWGTADNGLANNGTVTVAQPTHPVFSGITLNGGTLDLLTGAAAKGIQPADASIGGITVATAPKSDSNHAIAIHDVPGNVRGETITAKYILIAMANDSYDKMTNDALTLFNNAVSYLLTGSQFVPVYTTTENVSSGDIIFENMQIRNPNNEFIRVMDMSGRIIVSSDKDINMSTFNRGIYIIRGKSGVMKIALTR</sequence>
<dbReference type="InterPro" id="IPR013783">
    <property type="entry name" value="Ig-like_fold"/>
</dbReference>
<protein>
    <recommendedName>
        <fullName evidence="2">Ig-like domain-containing protein</fullName>
    </recommendedName>
</protein>
<reference evidence="1" key="1">
    <citation type="submission" date="2019-08" db="EMBL/GenBank/DDBJ databases">
        <authorList>
            <person name="Kucharzyk K."/>
            <person name="Murdoch R.W."/>
            <person name="Higgins S."/>
            <person name="Loffler F."/>
        </authorList>
    </citation>
    <scope>NUCLEOTIDE SEQUENCE</scope>
</reference>
<name>A0A644VS08_9ZZZZ</name>
<evidence type="ECO:0000313" key="1">
    <source>
        <dbReference type="EMBL" id="MPL94116.1"/>
    </source>
</evidence>
<dbReference type="Gene3D" id="2.60.40.10">
    <property type="entry name" value="Immunoglobulins"/>
    <property type="match status" value="2"/>
</dbReference>
<organism evidence="1">
    <name type="scientific">bioreactor metagenome</name>
    <dbReference type="NCBI Taxonomy" id="1076179"/>
    <lineage>
        <taxon>unclassified sequences</taxon>
        <taxon>metagenomes</taxon>
        <taxon>ecological metagenomes</taxon>
    </lineage>
</organism>
<dbReference type="AlphaFoldDB" id="A0A644VS08"/>
<accession>A0A644VS08</accession>
<gene>
    <name evidence="1" type="ORF">SDC9_40264</name>
</gene>
<dbReference type="EMBL" id="VSSQ01000415">
    <property type="protein sequence ID" value="MPL94116.1"/>
    <property type="molecule type" value="Genomic_DNA"/>
</dbReference>